<gene>
    <name evidence="2" type="ORF">C942_00119</name>
</gene>
<evidence type="ECO:0000313" key="3">
    <source>
        <dbReference type="Proteomes" id="UP000011134"/>
    </source>
</evidence>
<keyword evidence="1" id="KW-1133">Transmembrane helix</keyword>
<protein>
    <submittedName>
        <fullName evidence="2">Uncharacterized protein</fullName>
    </submittedName>
</protein>
<reference evidence="2 3" key="1">
    <citation type="submission" date="2012-12" db="EMBL/GenBank/DDBJ databases">
        <title>Genome Assembly of Photobacterium sp. AK15.</title>
        <authorList>
            <person name="Khatri I."/>
            <person name="Vaidya B."/>
            <person name="Srinivas T.N.R."/>
            <person name="Subramanian S."/>
            <person name="Pinnaka A."/>
        </authorList>
    </citation>
    <scope>NUCLEOTIDE SEQUENCE [LARGE SCALE GENOMIC DNA]</scope>
    <source>
        <strain evidence="2 3">AK15</strain>
    </source>
</reference>
<keyword evidence="1" id="KW-0812">Transmembrane</keyword>
<evidence type="ECO:0000313" key="2">
    <source>
        <dbReference type="EMBL" id="ELR67812.1"/>
    </source>
</evidence>
<dbReference type="AlphaFoldDB" id="L8JK64"/>
<name>L8JK64_9GAMM</name>
<sequence>MQNRTFLVVHGAIYSVFAIALFFIPSLMWPMYGVQVNDQYAYFLSQHNSIFLGGIAALSFLFRDIEKGELSAKLFQGLMITNILGLIITLYACFKGIFVGFGWSDPAFFALLTALSFIQYKKQLQK</sequence>
<accession>L8JK64</accession>
<dbReference type="Proteomes" id="UP000011134">
    <property type="component" value="Unassembled WGS sequence"/>
</dbReference>
<comment type="caution">
    <text evidence="2">The sequence shown here is derived from an EMBL/GenBank/DDBJ whole genome shotgun (WGS) entry which is preliminary data.</text>
</comment>
<keyword evidence="1" id="KW-0472">Membrane</keyword>
<feature type="transmembrane region" description="Helical" evidence="1">
    <location>
        <begin position="7"/>
        <end position="28"/>
    </location>
</feature>
<dbReference type="OrthoDB" id="1162181at2"/>
<feature type="transmembrane region" description="Helical" evidence="1">
    <location>
        <begin position="40"/>
        <end position="62"/>
    </location>
</feature>
<dbReference type="RefSeq" id="WP_007461275.1">
    <property type="nucleotide sequence ID" value="NZ_AMZO01000001.1"/>
</dbReference>
<dbReference type="PATRIC" id="fig|1056511.3.peg.120"/>
<dbReference type="EMBL" id="AMZO01000001">
    <property type="protein sequence ID" value="ELR67812.1"/>
    <property type="molecule type" value="Genomic_DNA"/>
</dbReference>
<feature type="transmembrane region" description="Helical" evidence="1">
    <location>
        <begin position="74"/>
        <end position="92"/>
    </location>
</feature>
<evidence type="ECO:0000256" key="1">
    <source>
        <dbReference type="SAM" id="Phobius"/>
    </source>
</evidence>
<keyword evidence="3" id="KW-1185">Reference proteome</keyword>
<feature type="transmembrane region" description="Helical" evidence="1">
    <location>
        <begin position="98"/>
        <end position="118"/>
    </location>
</feature>
<proteinExistence type="predicted"/>
<organism evidence="2 3">
    <name type="scientific">Photobacterium marinum</name>
    <dbReference type="NCBI Taxonomy" id="1056511"/>
    <lineage>
        <taxon>Bacteria</taxon>
        <taxon>Pseudomonadati</taxon>
        <taxon>Pseudomonadota</taxon>
        <taxon>Gammaproteobacteria</taxon>
        <taxon>Vibrionales</taxon>
        <taxon>Vibrionaceae</taxon>
        <taxon>Photobacterium</taxon>
    </lineage>
</organism>